<evidence type="ECO:0000313" key="2">
    <source>
        <dbReference type="EMBL" id="QDT66961.1"/>
    </source>
</evidence>
<protein>
    <submittedName>
        <fullName evidence="2">Uncharacterized protein</fullName>
    </submittedName>
</protein>
<dbReference type="KEGG" id="chya:V22_42330"/>
<evidence type="ECO:0000256" key="1">
    <source>
        <dbReference type="SAM" id="MobiDB-lite"/>
    </source>
</evidence>
<dbReference type="AlphaFoldDB" id="A0A517TF08"/>
<sequence length="59" mass="6624">MKQKDIDDVAIHQHAGRNGHSLLKDNDCLRRKLNDLHTPAGRAHDIGPCGTIDRHDAIY</sequence>
<feature type="compositionally biased region" description="Basic and acidic residues" evidence="1">
    <location>
        <begin position="1"/>
        <end position="11"/>
    </location>
</feature>
<keyword evidence="3" id="KW-1185">Reference proteome</keyword>
<organism evidence="2 3">
    <name type="scientific">Calycomorphotria hydatis</name>
    <dbReference type="NCBI Taxonomy" id="2528027"/>
    <lineage>
        <taxon>Bacteria</taxon>
        <taxon>Pseudomonadati</taxon>
        <taxon>Planctomycetota</taxon>
        <taxon>Planctomycetia</taxon>
        <taxon>Planctomycetales</taxon>
        <taxon>Planctomycetaceae</taxon>
        <taxon>Calycomorphotria</taxon>
    </lineage>
</organism>
<proteinExistence type="predicted"/>
<name>A0A517TF08_9PLAN</name>
<reference evidence="2 3" key="1">
    <citation type="submission" date="2019-02" db="EMBL/GenBank/DDBJ databases">
        <title>Deep-cultivation of Planctomycetes and their phenomic and genomic characterization uncovers novel biology.</title>
        <authorList>
            <person name="Wiegand S."/>
            <person name="Jogler M."/>
            <person name="Boedeker C."/>
            <person name="Pinto D."/>
            <person name="Vollmers J."/>
            <person name="Rivas-Marin E."/>
            <person name="Kohn T."/>
            <person name="Peeters S.H."/>
            <person name="Heuer A."/>
            <person name="Rast P."/>
            <person name="Oberbeckmann S."/>
            <person name="Bunk B."/>
            <person name="Jeske O."/>
            <person name="Meyerdierks A."/>
            <person name="Storesund J.E."/>
            <person name="Kallscheuer N."/>
            <person name="Luecker S."/>
            <person name="Lage O.M."/>
            <person name="Pohl T."/>
            <person name="Merkel B.J."/>
            <person name="Hornburger P."/>
            <person name="Mueller R.-W."/>
            <person name="Bruemmer F."/>
            <person name="Labrenz M."/>
            <person name="Spormann A.M."/>
            <person name="Op den Camp H."/>
            <person name="Overmann J."/>
            <person name="Amann R."/>
            <person name="Jetten M.S.M."/>
            <person name="Mascher T."/>
            <person name="Medema M.H."/>
            <person name="Devos D.P."/>
            <person name="Kaster A.-K."/>
            <person name="Ovreas L."/>
            <person name="Rohde M."/>
            <person name="Galperin M.Y."/>
            <person name="Jogler C."/>
        </authorList>
    </citation>
    <scope>NUCLEOTIDE SEQUENCE [LARGE SCALE GENOMIC DNA]</scope>
    <source>
        <strain evidence="2 3">V22</strain>
    </source>
</reference>
<feature type="region of interest" description="Disordered" evidence="1">
    <location>
        <begin position="1"/>
        <end position="22"/>
    </location>
</feature>
<gene>
    <name evidence="2" type="ORF">V22_42330</name>
</gene>
<accession>A0A517TF08</accession>
<evidence type="ECO:0000313" key="3">
    <source>
        <dbReference type="Proteomes" id="UP000319976"/>
    </source>
</evidence>
<dbReference type="Proteomes" id="UP000319976">
    <property type="component" value="Chromosome"/>
</dbReference>
<dbReference type="EMBL" id="CP036316">
    <property type="protein sequence ID" value="QDT66961.1"/>
    <property type="molecule type" value="Genomic_DNA"/>
</dbReference>